<dbReference type="RefSeq" id="WP_160731216.1">
    <property type="nucleotide sequence ID" value="NZ_WTYP01000002.1"/>
</dbReference>
<name>A0A6I4V6R7_9SPHN</name>
<dbReference type="OrthoDB" id="9795622at2"/>
<dbReference type="Proteomes" id="UP000471435">
    <property type="component" value="Unassembled WGS sequence"/>
</dbReference>
<evidence type="ECO:0000313" key="2">
    <source>
        <dbReference type="EMBL" id="MXP47984.1"/>
    </source>
</evidence>
<gene>
    <name evidence="2" type="ORF">GRI43_11365</name>
</gene>
<dbReference type="GO" id="GO:0008081">
    <property type="term" value="F:phosphoric diester hydrolase activity"/>
    <property type="evidence" value="ECO:0007669"/>
    <property type="project" value="InterPro"/>
</dbReference>
<dbReference type="Gene3D" id="3.20.20.190">
    <property type="entry name" value="Phosphatidylinositol (PI) phosphodiesterase"/>
    <property type="match status" value="1"/>
</dbReference>
<accession>A0A6I4V6R7</accession>
<dbReference type="AlphaFoldDB" id="A0A6I4V6R7"/>
<dbReference type="PANTHER" id="PTHR43805:SF1">
    <property type="entry name" value="GP-PDE DOMAIN-CONTAINING PROTEIN"/>
    <property type="match status" value="1"/>
</dbReference>
<keyword evidence="3" id="KW-1185">Reference proteome</keyword>
<feature type="domain" description="GP-PDE" evidence="1">
    <location>
        <begin position="35"/>
        <end position="324"/>
    </location>
</feature>
<dbReference type="EMBL" id="WTYP01000002">
    <property type="protein sequence ID" value="MXP47984.1"/>
    <property type="molecule type" value="Genomic_DNA"/>
</dbReference>
<dbReference type="InterPro" id="IPR017946">
    <property type="entry name" value="PLC-like_Pdiesterase_TIM-brl"/>
</dbReference>
<dbReference type="Pfam" id="PF03009">
    <property type="entry name" value="GDPD"/>
    <property type="match status" value="1"/>
</dbReference>
<proteinExistence type="predicted"/>
<dbReference type="SUPFAM" id="SSF51695">
    <property type="entry name" value="PLC-like phosphodiesterases"/>
    <property type="match status" value="1"/>
</dbReference>
<protein>
    <submittedName>
        <fullName evidence="2">Glycerophosphodiester phosphodiesterase</fullName>
    </submittedName>
</protein>
<sequence length="351" mass="38750">MKRWLKRVGFALALMFVGLTVYNASWLAAAPQGGVKLVAHRGVYQAYDQSDLGRDDCTATRIEQPVHEFLENTVPSIREAGRTGAVMIEVDIAPTSDGEIVLFHDWTADCRTNASGDTRGFTLAELKQLDAGHGYTADGGKTFPFRGKHIGAIPTLAEGIAAAPRGRFIFNFKSKDAAEADLLAAKLEEAGRRIDYNKDAFYGADAPVRRIKELYPDAWAFSQQGAKQCSKDYALVGWFGVVPDSCRASGTIFVALDYQWVMPGWPNRMIQRMQDAGVEIIMLGPVGSDDAPRGIDLPEQLGDVPSTFNGWLWVDDMYAVGPALRPDFNTRTELEEEQLAQALERRRQARD</sequence>
<organism evidence="2 3">
    <name type="scientific">Pontixanthobacter luteolus</name>
    <dbReference type="NCBI Taxonomy" id="295089"/>
    <lineage>
        <taxon>Bacteria</taxon>
        <taxon>Pseudomonadati</taxon>
        <taxon>Pseudomonadota</taxon>
        <taxon>Alphaproteobacteria</taxon>
        <taxon>Sphingomonadales</taxon>
        <taxon>Erythrobacteraceae</taxon>
        <taxon>Pontixanthobacter</taxon>
    </lineage>
</organism>
<dbReference type="PANTHER" id="PTHR43805">
    <property type="entry name" value="GLYCEROPHOSPHORYL DIESTER PHOSPHODIESTERASE"/>
    <property type="match status" value="1"/>
</dbReference>
<dbReference type="PROSITE" id="PS51704">
    <property type="entry name" value="GP_PDE"/>
    <property type="match status" value="1"/>
</dbReference>
<evidence type="ECO:0000313" key="3">
    <source>
        <dbReference type="Proteomes" id="UP000471435"/>
    </source>
</evidence>
<dbReference type="InterPro" id="IPR030395">
    <property type="entry name" value="GP_PDE_dom"/>
</dbReference>
<comment type="caution">
    <text evidence="2">The sequence shown here is derived from an EMBL/GenBank/DDBJ whole genome shotgun (WGS) entry which is preliminary data.</text>
</comment>
<dbReference type="GO" id="GO:0006629">
    <property type="term" value="P:lipid metabolic process"/>
    <property type="evidence" value="ECO:0007669"/>
    <property type="project" value="InterPro"/>
</dbReference>
<reference evidence="2 3" key="1">
    <citation type="submission" date="2019-12" db="EMBL/GenBank/DDBJ databases">
        <title>Genomic-based taxomic classification of the family Erythrobacteraceae.</title>
        <authorList>
            <person name="Xu L."/>
        </authorList>
    </citation>
    <scope>NUCLEOTIDE SEQUENCE [LARGE SCALE GENOMIC DNA]</scope>
    <source>
        <strain evidence="2 3">SW-109</strain>
    </source>
</reference>
<evidence type="ECO:0000259" key="1">
    <source>
        <dbReference type="PROSITE" id="PS51704"/>
    </source>
</evidence>